<dbReference type="InterPro" id="IPR002110">
    <property type="entry name" value="Ankyrin_rpt"/>
</dbReference>
<feature type="region of interest" description="Disordered" evidence="4">
    <location>
        <begin position="601"/>
        <end position="687"/>
    </location>
</feature>
<evidence type="ECO:0000256" key="1">
    <source>
        <dbReference type="ARBA" id="ARBA00022737"/>
    </source>
</evidence>
<evidence type="ECO:0000256" key="4">
    <source>
        <dbReference type="SAM" id="MobiDB-lite"/>
    </source>
</evidence>
<dbReference type="SMART" id="SM00248">
    <property type="entry name" value="ANK"/>
    <property type="match status" value="10"/>
</dbReference>
<feature type="compositionally biased region" description="Acidic residues" evidence="4">
    <location>
        <begin position="1187"/>
        <end position="1205"/>
    </location>
</feature>
<feature type="compositionally biased region" description="Acidic residues" evidence="4">
    <location>
        <begin position="1813"/>
        <end position="1822"/>
    </location>
</feature>
<organism evidence="5 6">
    <name type="scientific">Pholiota conissans</name>
    <dbReference type="NCBI Taxonomy" id="109636"/>
    <lineage>
        <taxon>Eukaryota</taxon>
        <taxon>Fungi</taxon>
        <taxon>Dikarya</taxon>
        <taxon>Basidiomycota</taxon>
        <taxon>Agaricomycotina</taxon>
        <taxon>Agaricomycetes</taxon>
        <taxon>Agaricomycetidae</taxon>
        <taxon>Agaricales</taxon>
        <taxon>Agaricineae</taxon>
        <taxon>Strophariaceae</taxon>
        <taxon>Pholiota</taxon>
    </lineage>
</organism>
<dbReference type="SUPFAM" id="SSF48403">
    <property type="entry name" value="Ankyrin repeat"/>
    <property type="match status" value="2"/>
</dbReference>
<feature type="repeat" description="ANK" evidence="3">
    <location>
        <begin position="1550"/>
        <end position="1571"/>
    </location>
</feature>
<dbReference type="EMBL" id="MU155339">
    <property type="protein sequence ID" value="KAF9475283.1"/>
    <property type="molecule type" value="Genomic_DNA"/>
</dbReference>
<sequence length="1842" mass="207497">MQPTPEIESFISRVVALPPGPGVTLDAVLQPSIDDEAELRKLFAQDRQNARLENPYIGLVDVFAAPEAIRTTRARVVEGKEDLSAQHIMPLDEKDRRKEGTPSMVTDLEDFKKNWAIFSEGSLSQLIDWNNVVAAGGSVLACLTPLDEKDKTSKRAIRKFYHNNAYPTSDIDLFLWGLNAEQAEAKIKTIYEAVRDSVPWDVTCIRTKHTVSIHSQYPYRSVQIVLRLYHSPAEILAGFDIDAPCCAYDGTRVWANPRAIVAMMRQCNTVDMTRRSPSYEIRLAKYSRRAFEVYVPGLKRSEIDPTIYERSVARMEGLARLLVLEKLSDDTMRTAFLEGRRNLRGRTNQVNRYNRRYKRKYKGDLKEESEMGIEMNDYDVASLHIPYGPGWDARRIDKLVYQTDLGMNSTFNPKNKGRRLHRHPAFFGTVEECLEDCCEYCPEPIDDDERQLQKEEEEIYINGRIKFIEENPGRQTMTGSFNPIDVGEWSDQVYIKPTQQLFTAIAARDRAAVQELLKQEIDVNQRDYVGRTTLHVAIAVNAADIAADLIDAGARITARLADGRAPLHLAAIYDQPAIITKLLERSIKNAADFKAKEEAEEAEAAAAKMDTDEAGRRSSEDDWSSHDDEDAVMSAPEDADDEAEEEEDEDEDDDEDEDEDDSKKKKKAKKEETHSPEDEAEEDDQPDVIAIDEFDWEFGFSALSYAIVYGSLTTLNALIEGGANPKTPSKQTDLSSSHHPLTFTILREDEDEACKIAERLLQLPSVTSSTADTELRTIFHHAVTAGRRKLVETLLRCDPHAITVLNFPSIDYQNVAFPVVTAIRKRHFAVLGVLLAYGAKLELDEPDVTKALDAATPDIRSRVTGYGSVKNYLGLAYQPMEVAVNAGDDVAKLLIALGATIDFGLRRSMHQYSSATERRSLKDWVEYAMSKLSKEITEKTEEVKVSQKKAEEASRKAEKMDTSESPKSGWKEYLEAHLAALASPKDISQDYTARVNMIERHRKEEELDRLIDVKNFLADLQGDLIEKKAKSWQDIYPAIETQATMALPSINTPFYTNTTKDSEAGTSYVYLAKTSYNRSYVPEHLTEKYDELYEACFAGDNEKIQALCLPIEGQETNFSQGVPSPLKISVRLIDASISKYNGNGYTPLYAAISGRRWSTAKLILAIATAQYSTDDEEQISFKLDDVKLDEDSDDDDGYDSEGSDETIEKQEIKFIDIATRPSAVKSEIHPKQILDTTTPTLKSYGNANPLTKSVLDKDLEAFVHIANLYQSALPQAVELDSTGVLDLILQEDQADILDEYIRRTGDGIDIDVAKKVGDVPAESELPIATNDVNKIYLGLNVHGKKRTDLAKKNDPNATGYDDRVVYPLVWRAASSKAKDILTYLNSNRPLSAYKFYAVTHSDPKALWLRRVQNDKNAGNILEKKLSTWLGWLIRPLGDSPLTAAVIADDLDTIKLLSKLQPALIAEALQTKLKFVGETVLSLAVACNHDTKVIDYLLSRKVSAVERSSTRWWNLYHLVCWKNNGNLLEYLLKKLPRDVNEQLLVEQSKGRLNTPLHLAVKGGSIRLVKILLAYSHSGLLIRDVDGRIPLHTAVSKSYKGITQELLAVVPAETLHMEDCVGNSPLDIAALQELRQRVRNFTSNTQYRSYEEIASGGHKISGNPLNLFVDNADKIVEMLAGLEETKGKYRAKIISVVNKWAAQREPKLPLFREQKRLEEEKRKEHQKLQTPTPVITTDPTDEVSVEEVWKLVHEAGLKAPSTVQRRLVHLFEVQQSVGATLSKARGEDGNDTDEDQYNRYSYRRRRRARKQDNEGQLDDEESEERQERRQMLGLNHLPTSPDNN</sequence>
<feature type="compositionally biased region" description="Acidic residues" evidence="4">
    <location>
        <begin position="678"/>
        <end position="687"/>
    </location>
</feature>
<dbReference type="Gene3D" id="1.25.40.20">
    <property type="entry name" value="Ankyrin repeat-containing domain"/>
    <property type="match status" value="4"/>
</dbReference>
<feature type="compositionally biased region" description="Basic and acidic residues" evidence="4">
    <location>
        <begin position="609"/>
        <end position="626"/>
    </location>
</feature>
<dbReference type="Proteomes" id="UP000807469">
    <property type="component" value="Unassembled WGS sequence"/>
</dbReference>
<feature type="repeat" description="ANK" evidence="3">
    <location>
        <begin position="562"/>
        <end position="598"/>
    </location>
</feature>
<dbReference type="PROSITE" id="PS50297">
    <property type="entry name" value="ANK_REP_REGION"/>
    <property type="match status" value="2"/>
</dbReference>
<feature type="compositionally biased region" description="Acidic residues" evidence="4">
    <location>
        <begin position="627"/>
        <end position="660"/>
    </location>
</feature>
<dbReference type="Pfam" id="PF12796">
    <property type="entry name" value="Ank_2"/>
    <property type="match status" value="2"/>
</dbReference>
<dbReference type="OrthoDB" id="539213at2759"/>
<feature type="repeat" description="ANK" evidence="3">
    <location>
        <begin position="698"/>
        <end position="730"/>
    </location>
</feature>
<evidence type="ECO:0000256" key="2">
    <source>
        <dbReference type="ARBA" id="ARBA00023043"/>
    </source>
</evidence>
<feature type="region of interest" description="Disordered" evidence="4">
    <location>
        <begin position="1717"/>
        <end position="1737"/>
    </location>
</feature>
<feature type="repeat" description="ANK" evidence="3">
    <location>
        <begin position="529"/>
        <end position="561"/>
    </location>
</feature>
<evidence type="ECO:0000256" key="3">
    <source>
        <dbReference type="PROSITE-ProRule" id="PRU00023"/>
    </source>
</evidence>
<keyword evidence="1" id="KW-0677">Repeat</keyword>
<comment type="caution">
    <text evidence="5">The sequence shown here is derived from an EMBL/GenBank/DDBJ whole genome shotgun (WGS) entry which is preliminary data.</text>
</comment>
<dbReference type="PANTHER" id="PTHR24198">
    <property type="entry name" value="ANKYRIN REPEAT AND PROTEIN KINASE DOMAIN-CONTAINING PROTEIN"/>
    <property type="match status" value="1"/>
</dbReference>
<evidence type="ECO:0000313" key="5">
    <source>
        <dbReference type="EMBL" id="KAF9475283.1"/>
    </source>
</evidence>
<dbReference type="PANTHER" id="PTHR24198:SF165">
    <property type="entry name" value="ANKYRIN REPEAT-CONTAINING PROTEIN-RELATED"/>
    <property type="match status" value="1"/>
</dbReference>
<dbReference type="InterPro" id="IPR036770">
    <property type="entry name" value="Ankyrin_rpt-contain_sf"/>
</dbReference>
<proteinExistence type="predicted"/>
<protein>
    <submittedName>
        <fullName evidence="5">Ankyrin</fullName>
    </submittedName>
</protein>
<feature type="compositionally biased region" description="Low complexity" evidence="4">
    <location>
        <begin position="1726"/>
        <end position="1736"/>
    </location>
</feature>
<evidence type="ECO:0000313" key="6">
    <source>
        <dbReference type="Proteomes" id="UP000807469"/>
    </source>
</evidence>
<accession>A0A9P6CX65</accession>
<keyword evidence="2 3" id="KW-0040">ANK repeat</keyword>
<dbReference type="PROSITE" id="PS50088">
    <property type="entry name" value="ANK_REPEAT"/>
    <property type="match status" value="4"/>
</dbReference>
<feature type="region of interest" description="Disordered" evidence="4">
    <location>
        <begin position="1186"/>
        <end position="1205"/>
    </location>
</feature>
<name>A0A9P6CX65_9AGAR</name>
<reference evidence="5" key="1">
    <citation type="submission" date="2020-11" db="EMBL/GenBank/DDBJ databases">
        <authorList>
            <consortium name="DOE Joint Genome Institute"/>
            <person name="Ahrendt S."/>
            <person name="Riley R."/>
            <person name="Andreopoulos W."/>
            <person name="Labutti K."/>
            <person name="Pangilinan J."/>
            <person name="Ruiz-Duenas F.J."/>
            <person name="Barrasa J.M."/>
            <person name="Sanchez-Garcia M."/>
            <person name="Camarero S."/>
            <person name="Miyauchi S."/>
            <person name="Serrano A."/>
            <person name="Linde D."/>
            <person name="Babiker R."/>
            <person name="Drula E."/>
            <person name="Ayuso-Fernandez I."/>
            <person name="Pacheco R."/>
            <person name="Padilla G."/>
            <person name="Ferreira P."/>
            <person name="Barriuso J."/>
            <person name="Kellner H."/>
            <person name="Castanera R."/>
            <person name="Alfaro M."/>
            <person name="Ramirez L."/>
            <person name="Pisabarro A.G."/>
            <person name="Kuo A."/>
            <person name="Tritt A."/>
            <person name="Lipzen A."/>
            <person name="He G."/>
            <person name="Yan M."/>
            <person name="Ng V."/>
            <person name="Cullen D."/>
            <person name="Martin F."/>
            <person name="Rosso M.-N."/>
            <person name="Henrissat B."/>
            <person name="Hibbett D."/>
            <person name="Martinez A.T."/>
            <person name="Grigoriev I.V."/>
        </authorList>
    </citation>
    <scope>NUCLEOTIDE SEQUENCE</scope>
    <source>
        <strain evidence="5">CIRM-BRFM 674</strain>
    </source>
</reference>
<feature type="region of interest" description="Disordered" evidence="4">
    <location>
        <begin position="1780"/>
        <end position="1842"/>
    </location>
</feature>
<gene>
    <name evidence="5" type="ORF">BDN70DRAFT_267733</name>
</gene>
<feature type="region of interest" description="Disordered" evidence="4">
    <location>
        <begin position="946"/>
        <end position="966"/>
    </location>
</feature>
<keyword evidence="6" id="KW-1185">Reference proteome</keyword>